<dbReference type="GO" id="GO:0046872">
    <property type="term" value="F:metal ion binding"/>
    <property type="evidence" value="ECO:0007669"/>
    <property type="project" value="UniProtKB-KW"/>
</dbReference>
<dbReference type="Pfam" id="PF03571">
    <property type="entry name" value="Peptidase_M49"/>
    <property type="match status" value="1"/>
</dbReference>
<comment type="caution">
    <text evidence="3">The sequence shown here is derived from an EMBL/GenBank/DDBJ whole genome shotgun (WGS) entry which is preliminary data.</text>
</comment>
<dbReference type="EMBL" id="BTRK01000002">
    <property type="protein sequence ID" value="GMR37751.1"/>
    <property type="molecule type" value="Genomic_DNA"/>
</dbReference>
<gene>
    <name evidence="3" type="ORF">PMAYCL1PPCAC_07946</name>
</gene>
<name>A0AAN4ZEQ5_9BILA</name>
<dbReference type="Proteomes" id="UP001328107">
    <property type="component" value="Unassembled WGS sequence"/>
</dbReference>
<evidence type="ECO:0000256" key="1">
    <source>
        <dbReference type="ARBA" id="ARBA00022723"/>
    </source>
</evidence>
<dbReference type="InterPro" id="IPR039461">
    <property type="entry name" value="Peptidase_M49"/>
</dbReference>
<organism evidence="3 4">
    <name type="scientific">Pristionchus mayeri</name>
    <dbReference type="NCBI Taxonomy" id="1317129"/>
    <lineage>
        <taxon>Eukaryota</taxon>
        <taxon>Metazoa</taxon>
        <taxon>Ecdysozoa</taxon>
        <taxon>Nematoda</taxon>
        <taxon>Chromadorea</taxon>
        <taxon>Rhabditida</taxon>
        <taxon>Rhabditina</taxon>
        <taxon>Diplogasteromorpha</taxon>
        <taxon>Diplogasteroidea</taxon>
        <taxon>Neodiplogasteridae</taxon>
        <taxon>Pristionchus</taxon>
    </lineage>
</organism>
<keyword evidence="2" id="KW-0378">Hydrolase</keyword>
<sequence length="218" mass="24725">LQVSPDAVALFILFYRIFDSESIGALQVKASALGICAQEWEHFLHWASARMTIRGDVFCPIIFPSKLRKLVASTAAVSTYPDLLTTYDRVVTFIYSDKDAFVNKIREDPQSFCSIVNKQLTSSFSALVEKADELFKRLPWDRAYDRETPLPSFEVHDVFATVLPYQGGHYDVSENRAVILSNIFTSLPLNMNMRSIRREDKELCRIPRTSVVSCDDAA</sequence>
<evidence type="ECO:0000313" key="3">
    <source>
        <dbReference type="EMBL" id="GMR37751.1"/>
    </source>
</evidence>
<evidence type="ECO:0000256" key="2">
    <source>
        <dbReference type="ARBA" id="ARBA00022801"/>
    </source>
</evidence>
<keyword evidence="4" id="KW-1185">Reference proteome</keyword>
<dbReference type="GO" id="GO:0016787">
    <property type="term" value="F:hydrolase activity"/>
    <property type="evidence" value="ECO:0007669"/>
    <property type="project" value="UniProtKB-KW"/>
</dbReference>
<proteinExistence type="predicted"/>
<reference evidence="4" key="1">
    <citation type="submission" date="2022-10" db="EMBL/GenBank/DDBJ databases">
        <title>Genome assembly of Pristionchus species.</title>
        <authorList>
            <person name="Yoshida K."/>
            <person name="Sommer R.J."/>
        </authorList>
    </citation>
    <scope>NUCLEOTIDE SEQUENCE [LARGE SCALE GENOMIC DNA]</scope>
    <source>
        <strain evidence="4">RS5460</strain>
    </source>
</reference>
<protein>
    <submittedName>
        <fullName evidence="3">Uncharacterized protein</fullName>
    </submittedName>
</protein>
<feature type="non-terminal residue" evidence="3">
    <location>
        <position position="1"/>
    </location>
</feature>
<accession>A0AAN4ZEQ5</accession>
<dbReference type="AlphaFoldDB" id="A0AAN4ZEQ5"/>
<evidence type="ECO:0000313" key="4">
    <source>
        <dbReference type="Proteomes" id="UP001328107"/>
    </source>
</evidence>
<keyword evidence="1" id="KW-0479">Metal-binding</keyword>